<sequence length="577" mass="63124">MTKRELSELRSQRWFASDDMRAFAHRQRTQQMGMRREEFMGRPVIGIINTWSEMSPCHAHLRDRAEAVKRGVWQMGGYPVELPAISVGEVMVKPTTMLYRNFLAMECEELLRCHPIDGAVLLGGCDKSTPALLMGAFSMDIPVIFCPAGPMSNGQWRGVKTGAGTHTKKYWDELRAGNITREDWVDLESRMTRSPGTCNTIGTASTMTSIVDAMGMTLSGASSIPAVDSGHTRMASACGSRIVEMVWEDLKPSNILNRDSFLNGLVAYMALGGSTNAAVHLIAMAKRVGVALTLDDMAAMAGKVPVVANVFPSGEYLMEDFYFAGGINALLRKLSRHLNLDRPTVNGRTLGENIASADCWNDEVIRGEDNPVVPLERGKTLEVLRGNLAPNGAVMKSSAANPKFLKHVGPAIVFDDPRTMNRTLDDPDLDITEDTVIVLRNAGPVGAPGMPEWGNLPIPKKLLKQGVRDMVRICDGRMSGTHYGTCILHVSPEAAIGGPLALLRTGDLIDLDVAAATIDMRVSEEELARRRAEWKPSAPIYERSFAALYQRHVSQAHEGCDFDFLTGTQAVPEPPIY</sequence>
<dbReference type="RefSeq" id="WP_133035698.1">
    <property type="nucleotide sequence ID" value="NZ_BAABEI010000002.1"/>
</dbReference>
<evidence type="ECO:0000256" key="1">
    <source>
        <dbReference type="ARBA" id="ARBA00006486"/>
    </source>
</evidence>
<dbReference type="InterPro" id="IPR000581">
    <property type="entry name" value="ILV_EDD_N"/>
</dbReference>
<dbReference type="GO" id="GO:0046872">
    <property type="term" value="F:metal ion binding"/>
    <property type="evidence" value="ECO:0007669"/>
    <property type="project" value="UniProtKB-KW"/>
</dbReference>
<evidence type="ECO:0000259" key="7">
    <source>
        <dbReference type="Pfam" id="PF24877"/>
    </source>
</evidence>
<comment type="similarity">
    <text evidence="1">Belongs to the IlvD/Edd family.</text>
</comment>
<dbReference type="Proteomes" id="UP000295351">
    <property type="component" value="Unassembled WGS sequence"/>
</dbReference>
<evidence type="ECO:0000313" key="8">
    <source>
        <dbReference type="EMBL" id="TCN40026.1"/>
    </source>
</evidence>
<dbReference type="SUPFAM" id="SSF52016">
    <property type="entry name" value="LeuD/IlvD-like"/>
    <property type="match status" value="1"/>
</dbReference>
<dbReference type="FunFam" id="3.50.30.80:FF:000001">
    <property type="entry name" value="Dihydroxy-acid dehydratase"/>
    <property type="match status" value="1"/>
</dbReference>
<reference evidence="8 9" key="1">
    <citation type="submission" date="2019-03" db="EMBL/GenBank/DDBJ databases">
        <title>Genomic Encyclopedia of Type Strains, Phase IV (KMG-IV): sequencing the most valuable type-strain genomes for metagenomic binning, comparative biology and taxonomic classification.</title>
        <authorList>
            <person name="Goeker M."/>
        </authorList>
    </citation>
    <scope>NUCLEOTIDE SEQUENCE [LARGE SCALE GENOMIC DNA]</scope>
    <source>
        <strain evidence="8 9">DSM 18401</strain>
    </source>
</reference>
<dbReference type="PROSITE" id="PS00886">
    <property type="entry name" value="ILVD_EDD_1"/>
    <property type="match status" value="1"/>
</dbReference>
<dbReference type="PANTHER" id="PTHR43183">
    <property type="entry name" value="HYPOTHETICAL DIHYDROXYACID DEHYDRATASE (EUROFUNG)-RELATED"/>
    <property type="match status" value="1"/>
</dbReference>
<dbReference type="NCBIfam" id="NF004784">
    <property type="entry name" value="PRK06131.1"/>
    <property type="match status" value="1"/>
</dbReference>
<gene>
    <name evidence="8" type="ORF">EV665_116109</name>
</gene>
<dbReference type="AlphaFoldDB" id="A0A4R2CH15"/>
<dbReference type="NCBIfam" id="NF009559">
    <property type="entry name" value="PRK13016.1"/>
    <property type="match status" value="1"/>
</dbReference>
<dbReference type="SUPFAM" id="SSF143975">
    <property type="entry name" value="IlvD/EDD N-terminal domain-like"/>
    <property type="match status" value="1"/>
</dbReference>
<name>A0A4R2CH15_SHIGR</name>
<comment type="caution">
    <text evidence="8">The sequence shown here is derived from an EMBL/GenBank/DDBJ whole genome shotgun (WGS) entry which is preliminary data.</text>
</comment>
<dbReference type="GO" id="GO:0051536">
    <property type="term" value="F:iron-sulfur cluster binding"/>
    <property type="evidence" value="ECO:0007669"/>
    <property type="project" value="UniProtKB-KW"/>
</dbReference>
<dbReference type="GO" id="GO:0016836">
    <property type="term" value="F:hydro-lyase activity"/>
    <property type="evidence" value="ECO:0007669"/>
    <property type="project" value="UniProtKB-ARBA"/>
</dbReference>
<evidence type="ECO:0000256" key="4">
    <source>
        <dbReference type="ARBA" id="ARBA00023014"/>
    </source>
</evidence>
<evidence type="ECO:0000313" key="9">
    <source>
        <dbReference type="Proteomes" id="UP000295351"/>
    </source>
</evidence>
<proteinExistence type="inferred from homology"/>
<dbReference type="EMBL" id="SLVX01000016">
    <property type="protein sequence ID" value="TCN40026.1"/>
    <property type="molecule type" value="Genomic_DNA"/>
</dbReference>
<evidence type="ECO:0000256" key="5">
    <source>
        <dbReference type="ARBA" id="ARBA00023239"/>
    </source>
</evidence>
<accession>A0A4R2CH15</accession>
<feature type="domain" description="Dihydroxy-acid/6-phosphogluconate dehydratase N-terminal" evidence="6">
    <location>
        <begin position="42"/>
        <end position="353"/>
    </location>
</feature>
<evidence type="ECO:0000256" key="3">
    <source>
        <dbReference type="ARBA" id="ARBA00023004"/>
    </source>
</evidence>
<protein>
    <submittedName>
        <fullName evidence="8">Dihydroxy-acid dehydratase</fullName>
    </submittedName>
</protein>
<keyword evidence="9" id="KW-1185">Reference proteome</keyword>
<dbReference type="InterPro" id="IPR052352">
    <property type="entry name" value="Sugar_Degrad_Dehydratases"/>
</dbReference>
<dbReference type="Gene3D" id="3.50.30.80">
    <property type="entry name" value="IlvD/EDD C-terminal domain-like"/>
    <property type="match status" value="1"/>
</dbReference>
<keyword evidence="3" id="KW-0408">Iron</keyword>
<dbReference type="InterPro" id="IPR056740">
    <property type="entry name" value="ILV_EDD_C"/>
</dbReference>
<evidence type="ECO:0000259" key="6">
    <source>
        <dbReference type="Pfam" id="PF00920"/>
    </source>
</evidence>
<keyword evidence="5" id="KW-0456">Lyase</keyword>
<dbReference type="InterPro" id="IPR020558">
    <property type="entry name" value="DiOHA_6PGluconate_deHydtase_CS"/>
</dbReference>
<dbReference type="NCBIfam" id="NF009560">
    <property type="entry name" value="PRK13017.1"/>
    <property type="match status" value="1"/>
</dbReference>
<dbReference type="InterPro" id="IPR037237">
    <property type="entry name" value="IlvD/EDD_N"/>
</dbReference>
<dbReference type="PANTHER" id="PTHR43183:SF2">
    <property type="entry name" value="DIHYDROXY-ACID DEHYDRATASE"/>
    <property type="match status" value="1"/>
</dbReference>
<feature type="domain" description="Dihydroxy-acid/6-phosphogluconate dehydratase C-terminal" evidence="7">
    <location>
        <begin position="364"/>
        <end position="560"/>
    </location>
</feature>
<organism evidence="8 9">
    <name type="scientific">Shinella granuli</name>
    <dbReference type="NCBI Taxonomy" id="323621"/>
    <lineage>
        <taxon>Bacteria</taxon>
        <taxon>Pseudomonadati</taxon>
        <taxon>Pseudomonadota</taxon>
        <taxon>Alphaproteobacteria</taxon>
        <taxon>Hyphomicrobiales</taxon>
        <taxon>Rhizobiaceae</taxon>
        <taxon>Shinella</taxon>
    </lineage>
</organism>
<dbReference type="Pfam" id="PF00920">
    <property type="entry name" value="ILVD_EDD_N"/>
    <property type="match status" value="1"/>
</dbReference>
<dbReference type="Pfam" id="PF24877">
    <property type="entry name" value="ILV_EDD_C"/>
    <property type="match status" value="1"/>
</dbReference>
<keyword evidence="4" id="KW-0411">Iron-sulfur</keyword>
<evidence type="ECO:0000256" key="2">
    <source>
        <dbReference type="ARBA" id="ARBA00022723"/>
    </source>
</evidence>
<keyword evidence="2" id="KW-0479">Metal-binding</keyword>
<dbReference type="InterPro" id="IPR042096">
    <property type="entry name" value="Dihydro-acid_dehy_C"/>
</dbReference>